<dbReference type="RefSeq" id="WP_323467126.1">
    <property type="nucleotide sequence ID" value="NZ_CP144224.1"/>
</dbReference>
<feature type="domain" description="SLH" evidence="4">
    <location>
        <begin position="492"/>
        <end position="555"/>
    </location>
</feature>
<feature type="compositionally biased region" description="Polar residues" evidence="2">
    <location>
        <begin position="484"/>
        <end position="500"/>
    </location>
</feature>
<dbReference type="PANTHER" id="PTHR43308">
    <property type="entry name" value="OUTER MEMBRANE PROTEIN ALPHA-RELATED"/>
    <property type="match status" value="1"/>
</dbReference>
<dbReference type="Pfam" id="PF00395">
    <property type="entry name" value="SLH"/>
    <property type="match status" value="3"/>
</dbReference>
<dbReference type="SUPFAM" id="SSF49785">
    <property type="entry name" value="Galactose-binding domain-like"/>
    <property type="match status" value="3"/>
</dbReference>
<dbReference type="InterPro" id="IPR038637">
    <property type="entry name" value="NPCBM_sf"/>
</dbReference>
<reference evidence="5" key="1">
    <citation type="submission" date="2023-10" db="EMBL/GenBank/DDBJ databases">
        <title>Screening of Alkalihalophilus pseudofirmusBZ-TG-HK211 and Its Alleviation of Salt Stress on Rapeseed Growth.</title>
        <authorList>
            <person name="Zhao B."/>
            <person name="Guo T."/>
        </authorList>
    </citation>
    <scope>NUCLEOTIDE SEQUENCE</scope>
    <source>
        <strain evidence="5">BZ-TG-HK211</strain>
    </source>
</reference>
<dbReference type="Pfam" id="PF08305">
    <property type="entry name" value="NPCBM"/>
    <property type="match status" value="2"/>
</dbReference>
<dbReference type="PANTHER" id="PTHR43308:SF5">
    <property type="entry name" value="S-LAYER PROTEIN _ PEPTIDOGLYCAN ENDO-BETA-N-ACETYLGLUCOSAMINIDASE"/>
    <property type="match status" value="1"/>
</dbReference>
<dbReference type="Gene3D" id="2.60.120.1060">
    <property type="entry name" value="NPCBM/NEW2 domain"/>
    <property type="match status" value="3"/>
</dbReference>
<feature type="region of interest" description="Disordered" evidence="2">
    <location>
        <begin position="478"/>
        <end position="500"/>
    </location>
</feature>
<feature type="chain" id="PRO_5042547619" evidence="3">
    <location>
        <begin position="21"/>
        <end position="672"/>
    </location>
</feature>
<dbReference type="InterPro" id="IPR051465">
    <property type="entry name" value="Cell_Envelope_Struct_Comp"/>
</dbReference>
<evidence type="ECO:0000256" key="3">
    <source>
        <dbReference type="SAM" id="SignalP"/>
    </source>
</evidence>
<feature type="signal peptide" evidence="3">
    <location>
        <begin position="1"/>
        <end position="20"/>
    </location>
</feature>
<dbReference type="PROSITE" id="PS51272">
    <property type="entry name" value="SLH"/>
    <property type="match status" value="2"/>
</dbReference>
<dbReference type="InterPro" id="IPR013222">
    <property type="entry name" value="Glyco_hyd_98_carb-bd"/>
</dbReference>
<evidence type="ECO:0000313" key="6">
    <source>
        <dbReference type="Proteomes" id="UP001285636"/>
    </source>
</evidence>
<evidence type="ECO:0000313" key="5">
    <source>
        <dbReference type="EMBL" id="MDV2886342.1"/>
    </source>
</evidence>
<dbReference type="Proteomes" id="UP001285636">
    <property type="component" value="Unassembled WGS sequence"/>
</dbReference>
<protein>
    <submittedName>
        <fullName evidence="5">S-layer homology domain-containing protein</fullName>
    </submittedName>
</protein>
<organism evidence="5 6">
    <name type="scientific">Alkalihalophilus pseudofirmus</name>
    <name type="common">Bacillus pseudofirmus</name>
    <dbReference type="NCBI Taxonomy" id="79885"/>
    <lineage>
        <taxon>Bacteria</taxon>
        <taxon>Bacillati</taxon>
        <taxon>Bacillota</taxon>
        <taxon>Bacilli</taxon>
        <taxon>Bacillales</taxon>
        <taxon>Bacillaceae</taxon>
        <taxon>Alkalihalophilus</taxon>
    </lineage>
</organism>
<evidence type="ECO:0000259" key="4">
    <source>
        <dbReference type="PROSITE" id="PS51272"/>
    </source>
</evidence>
<evidence type="ECO:0000256" key="1">
    <source>
        <dbReference type="ARBA" id="ARBA00022729"/>
    </source>
</evidence>
<keyword evidence="1 3" id="KW-0732">Signal</keyword>
<accession>A0AAJ2NQ23</accession>
<dbReference type="EMBL" id="JAWJAY010000003">
    <property type="protein sequence ID" value="MDV2886342.1"/>
    <property type="molecule type" value="Genomic_DNA"/>
</dbReference>
<comment type="caution">
    <text evidence="5">The sequence shown here is derived from an EMBL/GenBank/DDBJ whole genome shotgun (WGS) entry which is preliminary data.</text>
</comment>
<name>A0AAJ2NQ23_ALKPS</name>
<dbReference type="InterPro" id="IPR008979">
    <property type="entry name" value="Galactose-bd-like_sf"/>
</dbReference>
<dbReference type="InterPro" id="IPR001119">
    <property type="entry name" value="SLH_dom"/>
</dbReference>
<gene>
    <name evidence="5" type="ORF">RYX45_14220</name>
</gene>
<sequence>MKLLTKNLTVLVLMMTILFAGDYAAASSQVHLSSQNISSQSSSWDLDYNSWGRNNPFVNSDGDIVTNGIGYQRYSSNRSRTFTSFNISEFNHTTFETTVSLDNNYNTGDRGKTEVAVYADNQLLYTETFSNTTPKNNLKLALPENTSTLTVFAIFKGGNQGSHRVILEEPKLTNALNALAKDDSLSLSSVGVSASSSSWDWNFGAASGRPFEMLDGRLIGRGYQLSTYSSNRIRNFIEFPVRDYNHSTFETTISVDRTASSGDRGKTQVLIYADDHKLYSKTFTNTTPEEVLALPLPEGTETLRMYAIQQRGGQGHHRINFENPLLTNSKQQLEEVNRMGLNRLGVADSSSSWDWSANSYGSLPFDRNDGTLEAKGYALLRYSSNRNTVYTSHYIGDHSLPYFETTLSVDGQYASGDRGTTKVEVLADGKSIFNKTVNNRTQPEELQLNIPAGTQFLRLQATYSPGSNGTHRIIFGEPALTDGKTPNSQPRTSDGFNDISSQHPYQKEIALLTNRAIINGYQDGTFRPNNNITRRQAALMISRAFDLDLKGRPNPGFGDVAATLDGYAEIAAVMDEGLFDSFIRGSQFRPNQQLTRGEMASILATAYNLDSTSSTSPLTDISNHWARDYIVALADHNITTGFNDQTFRPNQSLTRAHFSVFMARAEDPAFRP</sequence>
<evidence type="ECO:0000256" key="2">
    <source>
        <dbReference type="SAM" id="MobiDB-lite"/>
    </source>
</evidence>
<feature type="domain" description="SLH" evidence="4">
    <location>
        <begin position="613"/>
        <end position="672"/>
    </location>
</feature>
<dbReference type="AlphaFoldDB" id="A0AAJ2NQ23"/>
<proteinExistence type="predicted"/>